<comment type="subcellular location">
    <subcellularLocation>
        <location evidence="1">Cytoplasm</location>
        <location evidence="1">Nucleoid</location>
    </subcellularLocation>
</comment>
<dbReference type="Pfam" id="PF00816">
    <property type="entry name" value="Histone_HNS"/>
    <property type="match status" value="1"/>
</dbReference>
<proteinExistence type="inferred from homology"/>
<evidence type="ECO:0000259" key="6">
    <source>
        <dbReference type="SMART" id="SM00528"/>
    </source>
</evidence>
<keyword evidence="4" id="KW-0238">DNA-binding</keyword>
<dbReference type="GO" id="GO:0000976">
    <property type="term" value="F:transcription cis-regulatory region binding"/>
    <property type="evidence" value="ECO:0007669"/>
    <property type="project" value="TreeGrafter"/>
</dbReference>
<dbReference type="SUPFAM" id="SSF81273">
    <property type="entry name" value="H-NS histone-like proteins"/>
    <property type="match status" value="1"/>
</dbReference>
<dbReference type="InterPro" id="IPR037150">
    <property type="entry name" value="H-NS_C_dom_sf"/>
</dbReference>
<accession>A0A833PJI6</accession>
<dbReference type="GO" id="GO:0003680">
    <property type="term" value="F:minor groove of adenine-thymine-rich DNA binding"/>
    <property type="evidence" value="ECO:0007669"/>
    <property type="project" value="TreeGrafter"/>
</dbReference>
<dbReference type="GO" id="GO:0009295">
    <property type="term" value="C:nucleoid"/>
    <property type="evidence" value="ECO:0007669"/>
    <property type="project" value="UniProtKB-SubCell"/>
</dbReference>
<dbReference type="GO" id="GO:0032993">
    <property type="term" value="C:protein-DNA complex"/>
    <property type="evidence" value="ECO:0007669"/>
    <property type="project" value="TreeGrafter"/>
</dbReference>
<evidence type="ECO:0000256" key="3">
    <source>
        <dbReference type="ARBA" id="ARBA00022490"/>
    </source>
</evidence>
<comment type="caution">
    <text evidence="7">The sequence shown here is derived from an EMBL/GenBank/DDBJ whole genome shotgun (WGS) entry which is preliminary data.</text>
</comment>
<dbReference type="InterPro" id="IPR027444">
    <property type="entry name" value="H-NS_C_dom"/>
</dbReference>
<comment type="similarity">
    <text evidence="2">Belongs to the histone-like protein H-NS family.</text>
</comment>
<name>A0A833PJI6_ACIBZ</name>
<dbReference type="GO" id="GO:0003681">
    <property type="term" value="F:bent DNA binding"/>
    <property type="evidence" value="ECO:0007669"/>
    <property type="project" value="TreeGrafter"/>
</dbReference>
<feature type="region of interest" description="Disordered" evidence="5">
    <location>
        <begin position="81"/>
        <end position="105"/>
    </location>
</feature>
<gene>
    <name evidence="7" type="primary">hvrA_1</name>
    <name evidence="7" type="ORF">GAK29_00260</name>
</gene>
<evidence type="ECO:0000256" key="1">
    <source>
        <dbReference type="ARBA" id="ARBA00004453"/>
    </source>
</evidence>
<keyword evidence="3" id="KW-0963">Cytoplasm</keyword>
<protein>
    <submittedName>
        <fullName evidence="7">Trans-acting regulatory protein HvrA</fullName>
    </submittedName>
</protein>
<dbReference type="GO" id="GO:0005829">
    <property type="term" value="C:cytosol"/>
    <property type="evidence" value="ECO:0007669"/>
    <property type="project" value="TreeGrafter"/>
</dbReference>
<evidence type="ECO:0000256" key="5">
    <source>
        <dbReference type="SAM" id="MobiDB-lite"/>
    </source>
</evidence>
<organism evidence="7 8">
    <name type="scientific">Acinetobacter bereziniae</name>
    <name type="common">Acinetobacter genomosp. 10</name>
    <dbReference type="NCBI Taxonomy" id="106648"/>
    <lineage>
        <taxon>Bacteria</taxon>
        <taxon>Pseudomonadati</taxon>
        <taxon>Pseudomonadota</taxon>
        <taxon>Gammaproteobacteria</taxon>
        <taxon>Moraxellales</taxon>
        <taxon>Moraxellaceae</taxon>
        <taxon>Acinetobacter</taxon>
    </lineage>
</organism>
<sequence length="130" mass="14630">MTTQTTDMATAMLKLENQEDIMSINIENLSVEELKNLQVKADKLIEEKTEQAIIDAYDQVLAIADNVGYSISELLEMGAKRNKKATRKPVEPRYRSKTNAADTWTGRGKQPRWLVAEIEAGANLEDFLIS</sequence>
<evidence type="ECO:0000256" key="4">
    <source>
        <dbReference type="ARBA" id="ARBA00023125"/>
    </source>
</evidence>
<dbReference type="Gene3D" id="4.10.430.10">
    <property type="entry name" value="Histone-like protein H-NS, C-terminal domain"/>
    <property type="match status" value="1"/>
</dbReference>
<evidence type="ECO:0000313" key="8">
    <source>
        <dbReference type="Proteomes" id="UP000490535"/>
    </source>
</evidence>
<dbReference type="SMART" id="SM00528">
    <property type="entry name" value="HNS"/>
    <property type="match status" value="1"/>
</dbReference>
<dbReference type="EMBL" id="WNDP01000003">
    <property type="protein sequence ID" value="KAF1028164.1"/>
    <property type="molecule type" value="Genomic_DNA"/>
</dbReference>
<evidence type="ECO:0000256" key="2">
    <source>
        <dbReference type="ARBA" id="ARBA00010610"/>
    </source>
</evidence>
<dbReference type="Proteomes" id="UP000490535">
    <property type="component" value="Unassembled WGS sequence"/>
</dbReference>
<dbReference type="PANTHER" id="PTHR38097:SF2">
    <property type="entry name" value="DNA-BINDING PROTEIN STPA"/>
    <property type="match status" value="1"/>
</dbReference>
<dbReference type="AlphaFoldDB" id="A0A833PJI6"/>
<feature type="domain" description="DNA-binding protein H-NS-like C-terminal" evidence="6">
    <location>
        <begin position="84"/>
        <end position="129"/>
    </location>
</feature>
<evidence type="ECO:0000313" key="7">
    <source>
        <dbReference type="EMBL" id="KAF1028164.1"/>
    </source>
</evidence>
<dbReference type="GO" id="GO:0001217">
    <property type="term" value="F:DNA-binding transcription repressor activity"/>
    <property type="evidence" value="ECO:0007669"/>
    <property type="project" value="TreeGrafter"/>
</dbReference>
<reference evidence="8" key="1">
    <citation type="journal article" date="2020" name="MBio">
        <title>Horizontal gene transfer to a defensive symbiont with a reduced genome amongst a multipartite beetle microbiome.</title>
        <authorList>
            <person name="Waterworth S.C."/>
            <person name="Florez L.V."/>
            <person name="Rees E.R."/>
            <person name="Hertweck C."/>
            <person name="Kaltenpoth M."/>
            <person name="Kwan J.C."/>
        </authorList>
    </citation>
    <scope>NUCLEOTIDE SEQUENCE [LARGE SCALE GENOMIC DNA]</scope>
</reference>
<dbReference type="PANTHER" id="PTHR38097">
    <property type="match status" value="1"/>
</dbReference>